<keyword evidence="1" id="KW-0472">Membrane</keyword>
<accession>A0A1X0RHQ1</accession>
<name>A0A1X0RHQ1_RHIZD</name>
<feature type="non-terminal residue" evidence="2">
    <location>
        <position position="56"/>
    </location>
</feature>
<dbReference type="AlphaFoldDB" id="A0A1X0RHQ1"/>
<proteinExistence type="predicted"/>
<feature type="transmembrane region" description="Helical" evidence="1">
    <location>
        <begin position="6"/>
        <end position="31"/>
    </location>
</feature>
<sequence length="56" mass="6435">MDIKQVYMLIGSLMSSLIATGALNNLTVIYYNETRAVFIIKILNNPVVIFYDLYIF</sequence>
<evidence type="ECO:0000256" key="1">
    <source>
        <dbReference type="SAM" id="Phobius"/>
    </source>
</evidence>
<keyword evidence="1" id="KW-1133">Transmembrane helix</keyword>
<dbReference type="EMBL" id="KV921856">
    <property type="protein sequence ID" value="ORE11550.1"/>
    <property type="molecule type" value="Genomic_DNA"/>
</dbReference>
<keyword evidence="1" id="KW-0812">Transmembrane</keyword>
<gene>
    <name evidence="2" type="ORF">BCV72DRAFT_94319</name>
</gene>
<reference evidence="2" key="1">
    <citation type="journal article" date="2016" name="Proc. Natl. Acad. Sci. U.S.A.">
        <title>Lipid metabolic changes in an early divergent fungus govern the establishment of a mutualistic symbiosis with endobacteria.</title>
        <authorList>
            <person name="Lastovetsky O.A."/>
            <person name="Gaspar M.L."/>
            <person name="Mondo S.J."/>
            <person name="LaButti K.M."/>
            <person name="Sandor L."/>
            <person name="Grigoriev I.V."/>
            <person name="Henry S.A."/>
            <person name="Pawlowska T.E."/>
        </authorList>
    </citation>
    <scope>NUCLEOTIDE SEQUENCE [LARGE SCALE GENOMIC DNA]</scope>
    <source>
        <strain evidence="2">ATCC 52814</strain>
    </source>
</reference>
<dbReference type="Proteomes" id="UP000242414">
    <property type="component" value="Unassembled WGS sequence"/>
</dbReference>
<organism evidence="2">
    <name type="scientific">Rhizopus microsporus var. microsporus</name>
    <dbReference type="NCBI Taxonomy" id="86635"/>
    <lineage>
        <taxon>Eukaryota</taxon>
        <taxon>Fungi</taxon>
        <taxon>Fungi incertae sedis</taxon>
        <taxon>Mucoromycota</taxon>
        <taxon>Mucoromycotina</taxon>
        <taxon>Mucoromycetes</taxon>
        <taxon>Mucorales</taxon>
        <taxon>Mucorineae</taxon>
        <taxon>Rhizopodaceae</taxon>
        <taxon>Rhizopus</taxon>
    </lineage>
</organism>
<protein>
    <submittedName>
        <fullName evidence="2">Uncharacterized protein</fullName>
    </submittedName>
</protein>
<dbReference type="VEuPathDB" id="FungiDB:BCV72DRAFT_94319"/>
<evidence type="ECO:0000313" key="2">
    <source>
        <dbReference type="EMBL" id="ORE11550.1"/>
    </source>
</evidence>